<dbReference type="SUPFAM" id="SSF63380">
    <property type="entry name" value="Riboflavin synthase domain-like"/>
    <property type="match status" value="1"/>
</dbReference>
<evidence type="ECO:0000313" key="4">
    <source>
        <dbReference type="Proteomes" id="UP000266906"/>
    </source>
</evidence>
<dbReference type="InterPro" id="IPR017927">
    <property type="entry name" value="FAD-bd_FR_type"/>
</dbReference>
<organism evidence="3 4">
    <name type="scientific">Kitasatospora cineracea</name>
    <dbReference type="NCBI Taxonomy" id="88074"/>
    <lineage>
        <taxon>Bacteria</taxon>
        <taxon>Bacillati</taxon>
        <taxon>Actinomycetota</taxon>
        <taxon>Actinomycetes</taxon>
        <taxon>Kitasatosporales</taxon>
        <taxon>Streptomycetaceae</taxon>
        <taxon>Kitasatospora</taxon>
    </lineage>
</organism>
<reference evidence="3 4" key="1">
    <citation type="submission" date="2018-11" db="EMBL/GenBank/DDBJ databases">
        <title>Sequencing the genomes of 1000 actinobacteria strains.</title>
        <authorList>
            <person name="Klenk H.-P."/>
        </authorList>
    </citation>
    <scope>NUCLEOTIDE SEQUENCE [LARGE SCALE GENOMIC DNA]</scope>
    <source>
        <strain evidence="3 4">DSM 44781</strain>
    </source>
</reference>
<feature type="compositionally biased region" description="Gly residues" evidence="1">
    <location>
        <begin position="110"/>
        <end position="131"/>
    </location>
</feature>
<comment type="caution">
    <text evidence="3">The sequence shown here is derived from an EMBL/GenBank/DDBJ whole genome shotgun (WGS) entry which is preliminary data.</text>
</comment>
<dbReference type="InterPro" id="IPR007037">
    <property type="entry name" value="SIP_rossman_dom"/>
</dbReference>
<proteinExistence type="predicted"/>
<accession>A0A3N4RWH4</accession>
<dbReference type="Proteomes" id="UP000266906">
    <property type="component" value="Unassembled WGS sequence"/>
</dbReference>
<dbReference type="PANTHER" id="PTHR30157:SF0">
    <property type="entry name" value="NADPH-DEPENDENT FERRIC-CHELATE REDUCTASE"/>
    <property type="match status" value="1"/>
</dbReference>
<dbReference type="AlphaFoldDB" id="A0A3N4RWH4"/>
<protein>
    <submittedName>
        <fullName evidence="3">NADPH-dependent ferric siderophore reductase</fullName>
    </submittedName>
</protein>
<dbReference type="InterPro" id="IPR039374">
    <property type="entry name" value="SIP_fam"/>
</dbReference>
<dbReference type="Gene3D" id="3.40.50.80">
    <property type="entry name" value="Nucleotide-binding domain of ferredoxin-NADP reductase (FNR) module"/>
    <property type="match status" value="1"/>
</dbReference>
<keyword evidence="4" id="KW-1185">Reference proteome</keyword>
<dbReference type="RefSeq" id="WP_123818708.1">
    <property type="nucleotide sequence ID" value="NZ_RKQG01000001.1"/>
</dbReference>
<dbReference type="CDD" id="cd06193">
    <property type="entry name" value="siderophore_interacting"/>
    <property type="match status" value="1"/>
</dbReference>
<feature type="domain" description="FAD-binding FR-type" evidence="2">
    <location>
        <begin position="4"/>
        <end position="158"/>
    </location>
</feature>
<dbReference type="InterPro" id="IPR013113">
    <property type="entry name" value="SIP_FAD-bd"/>
</dbReference>
<dbReference type="InterPro" id="IPR017938">
    <property type="entry name" value="Riboflavin_synthase-like_b-brl"/>
</dbReference>
<evidence type="ECO:0000259" key="2">
    <source>
        <dbReference type="PROSITE" id="PS51384"/>
    </source>
</evidence>
<gene>
    <name evidence="3" type="ORF">EDD38_3462</name>
</gene>
<evidence type="ECO:0000256" key="1">
    <source>
        <dbReference type="SAM" id="MobiDB-lite"/>
    </source>
</evidence>
<dbReference type="PROSITE" id="PS51384">
    <property type="entry name" value="FAD_FR"/>
    <property type="match status" value="1"/>
</dbReference>
<dbReference type="PANTHER" id="PTHR30157">
    <property type="entry name" value="FERRIC REDUCTASE, NADPH-DEPENDENT"/>
    <property type="match status" value="1"/>
</dbReference>
<dbReference type="Gene3D" id="2.40.30.10">
    <property type="entry name" value="Translation factors"/>
    <property type="match status" value="1"/>
</dbReference>
<dbReference type="GO" id="GO:0016491">
    <property type="term" value="F:oxidoreductase activity"/>
    <property type="evidence" value="ECO:0007669"/>
    <property type="project" value="InterPro"/>
</dbReference>
<dbReference type="Pfam" id="PF08021">
    <property type="entry name" value="FAD_binding_9"/>
    <property type="match status" value="1"/>
</dbReference>
<sequence length="306" mass="32031">MSDLPIRRLTVTAVHRPTPRTARVTFALPPGGFALAGPDQQVELHFPRPGRNRPELPAPAPGQDLVGRYHAGPAARRPWTRPFTLRAHDAELHTVDVDFVLHGADEAGGDEAGGGEGGGGEAGGGEAGAGGPASAWAARARPGQVLGMSGPSPESARPFPLDGGRPLLLACDESALPALGTLVEALPADARAHAWIEVAGPEEHQPLLGFGDLTAHWVHRGDAPHGARLLAALRSAALPPDPGPAWLAGEAATVRALRRHLVEDRGLPRSAVHSTGYWRTRLTQDDAPTPEDLADARELLRQSQPG</sequence>
<feature type="region of interest" description="Disordered" evidence="1">
    <location>
        <begin position="104"/>
        <end position="136"/>
    </location>
</feature>
<dbReference type="Pfam" id="PF04954">
    <property type="entry name" value="SIP"/>
    <property type="match status" value="1"/>
</dbReference>
<name>A0A3N4RWH4_9ACTN</name>
<evidence type="ECO:0000313" key="3">
    <source>
        <dbReference type="EMBL" id="RPE35115.1"/>
    </source>
</evidence>
<dbReference type="EMBL" id="RKQG01000001">
    <property type="protein sequence ID" value="RPE35115.1"/>
    <property type="molecule type" value="Genomic_DNA"/>
</dbReference>
<dbReference type="InterPro" id="IPR039261">
    <property type="entry name" value="FNR_nucleotide-bd"/>
</dbReference>